<keyword evidence="13" id="KW-1185">Reference proteome</keyword>
<dbReference type="PANTHER" id="PTHR43117">
    <property type="entry name" value="OSMOPROTECTANT IMPORT ATP-BINDING PROTEIN OSMV"/>
    <property type="match status" value="1"/>
</dbReference>
<gene>
    <name evidence="10" type="ORF">ACHIPV_19630</name>
    <name evidence="8" type="ORF">ACHIPZ_07215</name>
    <name evidence="9" type="ORF">ACHIRB_09630</name>
</gene>
<evidence type="ECO:0000256" key="5">
    <source>
        <dbReference type="ARBA" id="ARBA00022840"/>
    </source>
</evidence>
<dbReference type="EMBL" id="JBIMSO010000033">
    <property type="protein sequence ID" value="MFH5208001.1"/>
    <property type="molecule type" value="Genomic_DNA"/>
</dbReference>
<keyword evidence="2" id="KW-0813">Transport</keyword>
<protein>
    <submittedName>
        <fullName evidence="10">ABC transporter ATP-binding protein</fullName>
    </submittedName>
</protein>
<dbReference type="Proteomes" id="UP001609175">
    <property type="component" value="Unassembled WGS sequence"/>
</dbReference>
<keyword evidence="4" id="KW-0547">Nucleotide-binding</keyword>
<evidence type="ECO:0000313" key="13">
    <source>
        <dbReference type="Proteomes" id="UP001609219"/>
    </source>
</evidence>
<dbReference type="InterPro" id="IPR003593">
    <property type="entry name" value="AAA+_ATPase"/>
</dbReference>
<evidence type="ECO:0000259" key="7">
    <source>
        <dbReference type="PROSITE" id="PS50893"/>
    </source>
</evidence>
<evidence type="ECO:0000313" key="8">
    <source>
        <dbReference type="EMBL" id="MFH5208001.1"/>
    </source>
</evidence>
<dbReference type="InterPro" id="IPR027417">
    <property type="entry name" value="P-loop_NTPase"/>
</dbReference>
<dbReference type="Pfam" id="PF00005">
    <property type="entry name" value="ABC_tran"/>
    <property type="match status" value="1"/>
</dbReference>
<dbReference type="SUPFAM" id="SSF52540">
    <property type="entry name" value="P-loop containing nucleoside triphosphate hydrolases"/>
    <property type="match status" value="1"/>
</dbReference>
<sequence>MTDSATTKSTVSGVEIVLESVTKRYAGQKDAAVDDVSLTVPAGEIVVFVGPSGCGKTTTMRMINRLIEPSSGKITIDGKDALSIDPDELRRGIGYSIQQAGLFPHMTIAKNVATVPGLIKWDKKRITSRVDEMLDLVGLDPDTYRDRYPRQLSGGQQQRVGVARALAADPPVLLMDEPFGAVDPITRGLLQDELMRLQTELGKTIVFVTHDFNEAVKLGDRIAVLGNQSSIMQYDTPEAILANPANDMVAGFVGADASLKQLTLTRVRDVELLQCPTVTEDDSVDDLRRLLESRKRQWALILDSRNRPLRWVSPAHLAHATTLRGVGQNVGEMVSTQSTLQDALEALLAESTASTCVTGRRGEYAGLITIDTLVGHLSSMRAEHAHDHDAEPSDTKDNGATTNNGDTEVSDAPS</sequence>
<dbReference type="Gene3D" id="3.40.50.300">
    <property type="entry name" value="P-loop containing nucleotide triphosphate hydrolases"/>
    <property type="match status" value="1"/>
</dbReference>
<dbReference type="InterPro" id="IPR017871">
    <property type="entry name" value="ABC_transporter-like_CS"/>
</dbReference>
<evidence type="ECO:0000313" key="9">
    <source>
        <dbReference type="EMBL" id="MFH5228830.1"/>
    </source>
</evidence>
<dbReference type="Proteomes" id="UP001609219">
    <property type="component" value="Unassembled WGS sequence"/>
</dbReference>
<feature type="domain" description="ABC transporter" evidence="7">
    <location>
        <begin position="16"/>
        <end position="253"/>
    </location>
</feature>
<dbReference type="EMBL" id="JBIMSP010000035">
    <property type="protein sequence ID" value="MFH5244068.1"/>
    <property type="molecule type" value="Genomic_DNA"/>
</dbReference>
<dbReference type="Proteomes" id="UP001609176">
    <property type="component" value="Unassembled WGS sequence"/>
</dbReference>
<evidence type="ECO:0000256" key="6">
    <source>
        <dbReference type="SAM" id="MobiDB-lite"/>
    </source>
</evidence>
<feature type="compositionally biased region" description="Polar residues" evidence="6">
    <location>
        <begin position="398"/>
        <end position="414"/>
    </location>
</feature>
<evidence type="ECO:0000313" key="10">
    <source>
        <dbReference type="EMBL" id="MFH5244068.1"/>
    </source>
</evidence>
<evidence type="ECO:0000256" key="4">
    <source>
        <dbReference type="ARBA" id="ARBA00022741"/>
    </source>
</evidence>
<dbReference type="SMART" id="SM00382">
    <property type="entry name" value="AAA"/>
    <property type="match status" value="1"/>
</dbReference>
<dbReference type="RefSeq" id="WP_395113438.1">
    <property type="nucleotide sequence ID" value="NZ_JBIMSN010000038.1"/>
</dbReference>
<dbReference type="SUPFAM" id="SSF54631">
    <property type="entry name" value="CBS-domain pair"/>
    <property type="match status" value="1"/>
</dbReference>
<feature type="compositionally biased region" description="Basic and acidic residues" evidence="6">
    <location>
        <begin position="381"/>
        <end position="397"/>
    </location>
</feature>
<organism evidence="10 12">
    <name type="scientific">Antrihabitans spumae</name>
    <dbReference type="NCBI Taxonomy" id="3373370"/>
    <lineage>
        <taxon>Bacteria</taxon>
        <taxon>Bacillati</taxon>
        <taxon>Actinomycetota</taxon>
        <taxon>Actinomycetes</taxon>
        <taxon>Mycobacteriales</taxon>
        <taxon>Nocardiaceae</taxon>
        <taxon>Antrihabitans</taxon>
    </lineage>
</organism>
<dbReference type="InterPro" id="IPR046342">
    <property type="entry name" value="CBS_dom_sf"/>
</dbReference>
<comment type="similarity">
    <text evidence="1">Belongs to the ABC transporter superfamily.</text>
</comment>
<evidence type="ECO:0000313" key="12">
    <source>
        <dbReference type="Proteomes" id="UP001609176"/>
    </source>
</evidence>
<dbReference type="InterPro" id="IPR003439">
    <property type="entry name" value="ABC_transporter-like_ATP-bd"/>
</dbReference>
<evidence type="ECO:0000256" key="3">
    <source>
        <dbReference type="ARBA" id="ARBA00022737"/>
    </source>
</evidence>
<comment type="caution">
    <text evidence="10">The sequence shown here is derived from an EMBL/GenBank/DDBJ whole genome shotgun (WGS) entry which is preliminary data.</text>
</comment>
<name>A0ABW7KNL5_9NOCA</name>
<dbReference type="PROSITE" id="PS00211">
    <property type="entry name" value="ABC_TRANSPORTER_1"/>
    <property type="match status" value="1"/>
</dbReference>
<accession>A0ABW7KNL5</accession>
<dbReference type="GO" id="GO:0005524">
    <property type="term" value="F:ATP binding"/>
    <property type="evidence" value="ECO:0007669"/>
    <property type="project" value="UniProtKB-KW"/>
</dbReference>
<evidence type="ECO:0000256" key="1">
    <source>
        <dbReference type="ARBA" id="ARBA00005417"/>
    </source>
</evidence>
<dbReference type="InterPro" id="IPR005892">
    <property type="entry name" value="Gly-betaine_transp_ATP-bd"/>
</dbReference>
<dbReference type="EMBL" id="JBIMSN010000038">
    <property type="protein sequence ID" value="MFH5228830.1"/>
    <property type="molecule type" value="Genomic_DNA"/>
</dbReference>
<proteinExistence type="inferred from homology"/>
<keyword evidence="5 10" id="KW-0067">ATP-binding</keyword>
<dbReference type="PANTHER" id="PTHR43117:SF4">
    <property type="entry name" value="OSMOPROTECTANT IMPORT ATP-BINDING PROTEIN OSMV"/>
    <property type="match status" value="1"/>
</dbReference>
<dbReference type="NCBIfam" id="TIGR01186">
    <property type="entry name" value="proV"/>
    <property type="match status" value="1"/>
</dbReference>
<evidence type="ECO:0000313" key="11">
    <source>
        <dbReference type="Proteomes" id="UP001609175"/>
    </source>
</evidence>
<feature type="region of interest" description="Disordered" evidence="6">
    <location>
        <begin position="381"/>
        <end position="414"/>
    </location>
</feature>
<keyword evidence="3" id="KW-0677">Repeat</keyword>
<evidence type="ECO:0000256" key="2">
    <source>
        <dbReference type="ARBA" id="ARBA00022448"/>
    </source>
</evidence>
<dbReference type="PROSITE" id="PS50893">
    <property type="entry name" value="ABC_TRANSPORTER_2"/>
    <property type="match status" value="1"/>
</dbReference>
<reference evidence="11 12" key="1">
    <citation type="submission" date="2024-10" db="EMBL/GenBank/DDBJ databases">
        <authorList>
            <person name="Riesco R."/>
        </authorList>
    </citation>
    <scope>NUCLEOTIDE SEQUENCE [LARGE SCALE GENOMIC DNA]</scope>
    <source>
        <strain evidence="10 12">NCIMB 15448</strain>
        <strain evidence="8 11">NCIMB 15449</strain>
        <strain evidence="9 13">NCIMB 15450</strain>
    </source>
</reference>
<dbReference type="CDD" id="cd03295">
    <property type="entry name" value="ABC_OpuCA_Osmoprotection"/>
    <property type="match status" value="1"/>
</dbReference>